<dbReference type="GO" id="GO:0003677">
    <property type="term" value="F:DNA binding"/>
    <property type="evidence" value="ECO:0007669"/>
    <property type="project" value="UniProtKB-KW"/>
</dbReference>
<keyword evidence="2" id="KW-0680">Restriction system</keyword>
<name>A0A428BVL1_STROR</name>
<evidence type="ECO:0000256" key="2">
    <source>
        <dbReference type="ARBA" id="ARBA00022747"/>
    </source>
</evidence>
<dbReference type="InterPro" id="IPR052021">
    <property type="entry name" value="Type-I_RS_S_subunit"/>
</dbReference>
<comment type="caution">
    <text evidence="5">The sequence shown here is derived from an EMBL/GenBank/DDBJ whole genome shotgun (WGS) entry which is preliminary data.</text>
</comment>
<protein>
    <submittedName>
        <fullName evidence="5">EcoKI restriction-modification system protein HsdS</fullName>
    </submittedName>
</protein>
<evidence type="ECO:0000313" key="6">
    <source>
        <dbReference type="Proteomes" id="UP000267593"/>
    </source>
</evidence>
<evidence type="ECO:0000256" key="1">
    <source>
        <dbReference type="ARBA" id="ARBA00010923"/>
    </source>
</evidence>
<dbReference type="Gene3D" id="3.90.220.20">
    <property type="entry name" value="DNA methylase specificity domains"/>
    <property type="match status" value="2"/>
</dbReference>
<evidence type="ECO:0000313" key="5">
    <source>
        <dbReference type="EMBL" id="RSI69723.1"/>
    </source>
</evidence>
<dbReference type="InterPro" id="IPR044946">
    <property type="entry name" value="Restrct_endonuc_typeI_TRD_sf"/>
</dbReference>
<dbReference type="Proteomes" id="UP000267593">
    <property type="component" value="Unassembled WGS sequence"/>
</dbReference>
<dbReference type="Pfam" id="PF01420">
    <property type="entry name" value="Methylase_S"/>
    <property type="match status" value="1"/>
</dbReference>
<evidence type="ECO:0000256" key="3">
    <source>
        <dbReference type="ARBA" id="ARBA00023125"/>
    </source>
</evidence>
<dbReference type="AlphaFoldDB" id="A0A428BVL1"/>
<dbReference type="RefSeq" id="WP_125440883.1">
    <property type="nucleotide sequence ID" value="NZ_RJNJ01000001.1"/>
</dbReference>
<evidence type="ECO:0000259" key="4">
    <source>
        <dbReference type="Pfam" id="PF01420"/>
    </source>
</evidence>
<dbReference type="EMBL" id="RJNJ01000001">
    <property type="protein sequence ID" value="RSI69723.1"/>
    <property type="molecule type" value="Genomic_DNA"/>
</dbReference>
<gene>
    <name evidence="5" type="ORF">D8863_01545</name>
</gene>
<dbReference type="InterPro" id="IPR000055">
    <property type="entry name" value="Restrct_endonuc_typeI_TRD"/>
</dbReference>
<reference evidence="5 6" key="1">
    <citation type="submission" date="2018-11" db="EMBL/GenBank/DDBJ databases">
        <title>Species Designations Belie Phenotypic and Genotypic Heterogeneity in Oral Streptococci.</title>
        <authorList>
            <person name="Velsko I."/>
        </authorList>
    </citation>
    <scope>NUCLEOTIDE SEQUENCE [LARGE SCALE GENOMIC DNA]</scope>
    <source>
        <strain evidence="5 6">BCC63</strain>
    </source>
</reference>
<proteinExistence type="inferred from homology"/>
<dbReference type="SUPFAM" id="SSF116734">
    <property type="entry name" value="DNA methylase specificity domain"/>
    <property type="match status" value="2"/>
</dbReference>
<accession>A0A428BVL1</accession>
<dbReference type="PANTHER" id="PTHR30408">
    <property type="entry name" value="TYPE-1 RESTRICTION ENZYME ECOKI SPECIFICITY PROTEIN"/>
    <property type="match status" value="1"/>
</dbReference>
<comment type="similarity">
    <text evidence="1">Belongs to the type-I restriction system S methylase family.</text>
</comment>
<organism evidence="5 6">
    <name type="scientific">Streptococcus oralis</name>
    <dbReference type="NCBI Taxonomy" id="1303"/>
    <lineage>
        <taxon>Bacteria</taxon>
        <taxon>Bacillati</taxon>
        <taxon>Bacillota</taxon>
        <taxon>Bacilli</taxon>
        <taxon>Lactobacillales</taxon>
        <taxon>Streptococcaceae</taxon>
        <taxon>Streptococcus</taxon>
    </lineage>
</organism>
<sequence>MSEKLTVKNVVNINKSTLSSKENWSTLNYLDTGNITENQIDTLQIFQKGEKLPSRAKRKVEKGTIIYSTVRPNQKHFGYFDTYSDDLVVSTGFATLDIIDPRVNSKYLYYLLTQNSVISQLQSIGENSTSSYPSIRPEDIGNLSFMFPDIDIQNKIADILTSIDKKIQINNQINQELEAMAKTLYEYWFVQFDFPDQNGKPYKSSGGKMVYNPELKREIPEGWGVTTFSSWISDNKTGDWGKETSQGNYTLEVDCIRGADINGLSGNGKTDMPTRFILEKNKNKLLTDFDIVIEISGGSPTQSTGRIVGISENVLNRFDLPLICSNFCKAVSLKEQETFYNFVYEWKNLYDNGVLFSWEGKTSGIKNLLFDSFVTNYHIAQPPIDLMEQFFDYASSVDRKIQLLLKQNQELTQLRDWLLPMLMNGQVKVE</sequence>
<keyword evidence="3" id="KW-0238">DNA-binding</keyword>
<dbReference type="GO" id="GO:0009307">
    <property type="term" value="P:DNA restriction-modification system"/>
    <property type="evidence" value="ECO:0007669"/>
    <property type="project" value="UniProtKB-KW"/>
</dbReference>
<dbReference type="PANTHER" id="PTHR30408:SF13">
    <property type="entry name" value="TYPE I RESTRICTION ENZYME HINDI SPECIFICITY SUBUNIT"/>
    <property type="match status" value="1"/>
</dbReference>
<feature type="domain" description="Type I restriction modification DNA specificity" evidence="4">
    <location>
        <begin position="4"/>
        <end position="179"/>
    </location>
</feature>